<dbReference type="Proteomes" id="UP001211907">
    <property type="component" value="Unassembled WGS sequence"/>
</dbReference>
<reference evidence="2" key="1">
    <citation type="submission" date="2020-05" db="EMBL/GenBank/DDBJ databases">
        <title>Phylogenomic resolution of chytrid fungi.</title>
        <authorList>
            <person name="Stajich J.E."/>
            <person name="Amses K."/>
            <person name="Simmons R."/>
            <person name="Seto K."/>
            <person name="Myers J."/>
            <person name="Bonds A."/>
            <person name="Quandt C.A."/>
            <person name="Barry K."/>
            <person name="Liu P."/>
            <person name="Grigoriev I."/>
            <person name="Longcore J.E."/>
            <person name="James T.Y."/>
        </authorList>
    </citation>
    <scope>NUCLEOTIDE SEQUENCE</scope>
    <source>
        <strain evidence="2">JEL0513</strain>
    </source>
</reference>
<proteinExistence type="predicted"/>
<dbReference type="Gene3D" id="1.20.5.170">
    <property type="match status" value="1"/>
</dbReference>
<dbReference type="CDD" id="cd14688">
    <property type="entry name" value="bZIP_YAP"/>
    <property type="match status" value="1"/>
</dbReference>
<feature type="coiled-coil region" evidence="1">
    <location>
        <begin position="204"/>
        <end position="257"/>
    </location>
</feature>
<dbReference type="EMBL" id="JADGJH010001922">
    <property type="protein sequence ID" value="KAJ3107086.1"/>
    <property type="molecule type" value="Genomic_DNA"/>
</dbReference>
<protein>
    <submittedName>
        <fullName evidence="2">Uncharacterized protein</fullName>
    </submittedName>
</protein>
<comment type="caution">
    <text evidence="2">The sequence shown here is derived from an EMBL/GenBank/DDBJ whole genome shotgun (WGS) entry which is preliminary data.</text>
</comment>
<organism evidence="2 3">
    <name type="scientific">Physocladia obscura</name>
    <dbReference type="NCBI Taxonomy" id="109957"/>
    <lineage>
        <taxon>Eukaryota</taxon>
        <taxon>Fungi</taxon>
        <taxon>Fungi incertae sedis</taxon>
        <taxon>Chytridiomycota</taxon>
        <taxon>Chytridiomycota incertae sedis</taxon>
        <taxon>Chytridiomycetes</taxon>
        <taxon>Chytridiales</taxon>
        <taxon>Chytriomycetaceae</taxon>
        <taxon>Physocladia</taxon>
    </lineage>
</organism>
<accession>A0AAD5SWQ4</accession>
<evidence type="ECO:0000313" key="3">
    <source>
        <dbReference type="Proteomes" id="UP001211907"/>
    </source>
</evidence>
<keyword evidence="3" id="KW-1185">Reference proteome</keyword>
<name>A0AAD5SWQ4_9FUNG</name>
<evidence type="ECO:0000313" key="2">
    <source>
        <dbReference type="EMBL" id="KAJ3107086.1"/>
    </source>
</evidence>
<sequence length="642" mass="71334">MSAFLVPNGCLTVASGVLSPSFGPVNITIASQAHEYPALDTGNLTAGPLYFTVLHYWGTSPPPCTASSGQPTPAEVTSLITPYSTTEFRVDATKVTYSVSYSVGCPFPSQIGNGTFYTQLFGGSNRTGSWTPISLSIAFPQQQLTITTSPSSGITVSGNTTDVGSTVVLATCPVAQTTTRTVAANTISTHTSGASRLVVPRALRERKVQYIKNLEAQVAELSARLSVAQPQEARALISGLEAQIVHLRTECTILRQQQQQQSAVVFDSSKFNQIKVECISCAAEKMKSEAYLSQIRFLDMKVSELNSELSLLRQPLTTTSKIVDLSSGLCQSDSQTFTFQNTAFLTESTLLPQRQAEFSEWMQPFNETLQLDPFMFDFTLTRSAASVAAPASDSEWQDTMAEESTKILKYSATELYGPPETQFVKLLVKDVTYFQNERNTALLNRALNLFLVSLYAYQNLKLINNLTQAQSKFRNERSIKQYLVKMCHIVGQMFSEIANDEKAKCVSILSIFVERNKAHVDYMNGCSSNMESRKLRKQRKTQLSPDILELKRTLESFDILRNEQNSKELIDELAYLFETCKLESDMTEDNLFDIASIDFQLVCKLKGSPELISYMLSMQQFKEGKSHLLKGPTFNIINEFDQ</sequence>
<dbReference type="AlphaFoldDB" id="A0AAD5SWQ4"/>
<evidence type="ECO:0000256" key="1">
    <source>
        <dbReference type="SAM" id="Coils"/>
    </source>
</evidence>
<keyword evidence="1" id="KW-0175">Coiled coil</keyword>
<gene>
    <name evidence="2" type="ORF">HK100_003644</name>
</gene>